<keyword evidence="2" id="KW-0812">Transmembrane</keyword>
<evidence type="ECO:0000313" key="4">
    <source>
        <dbReference type="Proteomes" id="UP001528672"/>
    </source>
</evidence>
<organism evidence="3 4">
    <name type="scientific">Curvibacter microcysteis</name>
    <dbReference type="NCBI Taxonomy" id="3026419"/>
    <lineage>
        <taxon>Bacteria</taxon>
        <taxon>Pseudomonadati</taxon>
        <taxon>Pseudomonadota</taxon>
        <taxon>Betaproteobacteria</taxon>
        <taxon>Burkholderiales</taxon>
        <taxon>Comamonadaceae</taxon>
        <taxon>Curvibacter</taxon>
    </lineage>
</organism>
<reference evidence="3 4" key="1">
    <citation type="submission" date="2023-02" db="EMBL/GenBank/DDBJ databases">
        <title>Bacterial whole genome sequence for Curvibacter sp. HBC28.</title>
        <authorList>
            <person name="Le V."/>
            <person name="Ko S.-R."/>
            <person name="Ahn C.-Y."/>
            <person name="Oh H.-M."/>
        </authorList>
    </citation>
    <scope>NUCLEOTIDE SEQUENCE [LARGE SCALE GENOMIC DNA]</scope>
    <source>
        <strain evidence="3 4">HBC28</strain>
    </source>
</reference>
<comment type="caution">
    <text evidence="3">The sequence shown here is derived from an EMBL/GenBank/DDBJ whole genome shotgun (WGS) entry which is preliminary data.</text>
</comment>
<accession>A0ABT5MCZ8</accession>
<keyword evidence="4" id="KW-1185">Reference proteome</keyword>
<evidence type="ECO:0000256" key="1">
    <source>
        <dbReference type="SAM" id="MobiDB-lite"/>
    </source>
</evidence>
<proteinExistence type="predicted"/>
<keyword evidence="2" id="KW-1133">Transmembrane helix</keyword>
<dbReference type="RefSeq" id="WP_273925916.1">
    <property type="nucleotide sequence ID" value="NZ_JAQSIO010000002.1"/>
</dbReference>
<sequence>MTDTPEIQTPEYVGPERRRSVRDWQESVERRFADGSETMQRLADGLAENTESTKRTETNTAELVEMFQAFKGAFRVFDMIGSLAKPLGYIIMCASAIWGAIIVFKTGGGHR</sequence>
<name>A0ABT5MCZ8_9BURK</name>
<keyword evidence="2" id="KW-0472">Membrane</keyword>
<feature type="transmembrane region" description="Helical" evidence="2">
    <location>
        <begin position="87"/>
        <end position="104"/>
    </location>
</feature>
<feature type="region of interest" description="Disordered" evidence="1">
    <location>
        <begin position="1"/>
        <end position="20"/>
    </location>
</feature>
<gene>
    <name evidence="3" type="ORF">PSQ39_06600</name>
</gene>
<dbReference type="EMBL" id="JAQSIO010000002">
    <property type="protein sequence ID" value="MDD0814296.1"/>
    <property type="molecule type" value="Genomic_DNA"/>
</dbReference>
<evidence type="ECO:0000256" key="2">
    <source>
        <dbReference type="SAM" id="Phobius"/>
    </source>
</evidence>
<protein>
    <submittedName>
        <fullName evidence="3">Uncharacterized protein</fullName>
    </submittedName>
</protein>
<evidence type="ECO:0000313" key="3">
    <source>
        <dbReference type="EMBL" id="MDD0814296.1"/>
    </source>
</evidence>
<dbReference type="Proteomes" id="UP001528672">
    <property type="component" value="Unassembled WGS sequence"/>
</dbReference>